<feature type="domain" description="HTH tetR-type" evidence="5">
    <location>
        <begin position="15"/>
        <end position="74"/>
    </location>
</feature>
<dbReference type="AlphaFoldDB" id="A0A073AVT6"/>
<dbReference type="InterPro" id="IPR009057">
    <property type="entry name" value="Homeodomain-like_sf"/>
</dbReference>
<dbReference type="eggNOG" id="COG1309">
    <property type="taxonomic scope" value="Bacteria"/>
</dbReference>
<evidence type="ECO:0000256" key="1">
    <source>
        <dbReference type="ARBA" id="ARBA00023015"/>
    </source>
</evidence>
<evidence type="ECO:0000313" key="6">
    <source>
        <dbReference type="EMBL" id="KEI43923.1"/>
    </source>
</evidence>
<reference evidence="6 7" key="1">
    <citation type="submission" date="2014-06" db="EMBL/GenBank/DDBJ databases">
        <title>Saccharopolyspora rectivirgula DSM-43113 Genome sequencing.</title>
        <authorList>
            <person name="Barrera C."/>
            <person name="Millon L."/>
            <person name="Rognon B."/>
            <person name="Zaugg C."/>
            <person name="Monod M."/>
        </authorList>
    </citation>
    <scope>NUCLEOTIDE SEQUENCE [LARGE SCALE GENOMIC DNA]</scope>
    <source>
        <strain evidence="6 7">DSM 43113</strain>
    </source>
</reference>
<evidence type="ECO:0000256" key="3">
    <source>
        <dbReference type="ARBA" id="ARBA00023163"/>
    </source>
</evidence>
<dbReference type="Pfam" id="PF21597">
    <property type="entry name" value="TetR_C_43"/>
    <property type="match status" value="1"/>
</dbReference>
<dbReference type="PRINTS" id="PR00455">
    <property type="entry name" value="HTHTETR"/>
</dbReference>
<dbReference type="GO" id="GO:0000976">
    <property type="term" value="F:transcription cis-regulatory region binding"/>
    <property type="evidence" value="ECO:0007669"/>
    <property type="project" value="TreeGrafter"/>
</dbReference>
<dbReference type="InterPro" id="IPR036271">
    <property type="entry name" value="Tet_transcr_reg_TetR-rel_C_sf"/>
</dbReference>
<keyword evidence="3" id="KW-0804">Transcription</keyword>
<gene>
    <name evidence="6" type="ORF">GU90_13210</name>
</gene>
<protein>
    <submittedName>
        <fullName evidence="6">TetR family transcriptional regulator</fullName>
    </submittedName>
</protein>
<dbReference type="InterPro" id="IPR001647">
    <property type="entry name" value="HTH_TetR"/>
</dbReference>
<evidence type="ECO:0000256" key="4">
    <source>
        <dbReference type="PROSITE-ProRule" id="PRU00335"/>
    </source>
</evidence>
<dbReference type="PANTHER" id="PTHR30055:SF234">
    <property type="entry name" value="HTH-TYPE TRANSCRIPTIONAL REGULATOR BETI"/>
    <property type="match status" value="1"/>
</dbReference>
<dbReference type="SUPFAM" id="SSF48498">
    <property type="entry name" value="Tetracyclin repressor-like, C-terminal domain"/>
    <property type="match status" value="1"/>
</dbReference>
<evidence type="ECO:0000313" key="7">
    <source>
        <dbReference type="Proteomes" id="UP000031419"/>
    </source>
</evidence>
<dbReference type="Pfam" id="PF00440">
    <property type="entry name" value="TetR_N"/>
    <property type="match status" value="1"/>
</dbReference>
<name>A0A073AVT6_9PSEU</name>
<feature type="DNA-binding region" description="H-T-H motif" evidence="4">
    <location>
        <begin position="37"/>
        <end position="56"/>
    </location>
</feature>
<evidence type="ECO:0000259" key="5">
    <source>
        <dbReference type="PROSITE" id="PS50977"/>
    </source>
</evidence>
<dbReference type="STRING" id="28042.GU90_13210"/>
<dbReference type="SUPFAM" id="SSF46689">
    <property type="entry name" value="Homeodomain-like"/>
    <property type="match status" value="1"/>
</dbReference>
<keyword evidence="2 4" id="KW-0238">DNA-binding</keyword>
<dbReference type="PANTHER" id="PTHR30055">
    <property type="entry name" value="HTH-TYPE TRANSCRIPTIONAL REGULATOR RUTR"/>
    <property type="match status" value="1"/>
</dbReference>
<dbReference type="EMBL" id="JNVU01000031">
    <property type="protein sequence ID" value="KEI43923.1"/>
    <property type="molecule type" value="Genomic_DNA"/>
</dbReference>
<proteinExistence type="predicted"/>
<dbReference type="PROSITE" id="PS50977">
    <property type="entry name" value="HTH_TETR_2"/>
    <property type="match status" value="1"/>
</dbReference>
<dbReference type="InterPro" id="IPR050109">
    <property type="entry name" value="HTH-type_TetR-like_transc_reg"/>
</dbReference>
<keyword evidence="1" id="KW-0805">Transcription regulation</keyword>
<evidence type="ECO:0000256" key="2">
    <source>
        <dbReference type="ARBA" id="ARBA00023125"/>
    </source>
</evidence>
<dbReference type="RefSeq" id="WP_029720208.1">
    <property type="nucleotide sequence ID" value="NZ_JNVU01000031.1"/>
</dbReference>
<sequence length="221" mass="23775">MTSTENTPRLRADARRNRDRIIAAARTAFAEQGTDVPMEEIARAAGVGVGTLYRRFPDRDSLILAVARDAFQRVRDDAHRAADAEPDPWRALTGFLHTAADLRIAVRLSMLSPNASTVLASDPDVEAARNDLLALLDRLVSAAQENGSLRDDVGAGDLAMALSLVLQGVNGAPEDVRRTATARYLTLMLDGLQAHPGTPLPGSPVTVEDLKRMLGTASREE</sequence>
<dbReference type="InterPro" id="IPR049445">
    <property type="entry name" value="TetR_SbtR-like_C"/>
</dbReference>
<accession>A0A073AVT6</accession>
<comment type="caution">
    <text evidence="6">The sequence shown here is derived from an EMBL/GenBank/DDBJ whole genome shotgun (WGS) entry which is preliminary data.</text>
</comment>
<dbReference type="OrthoDB" id="3192968at2"/>
<dbReference type="GO" id="GO:0003700">
    <property type="term" value="F:DNA-binding transcription factor activity"/>
    <property type="evidence" value="ECO:0007669"/>
    <property type="project" value="TreeGrafter"/>
</dbReference>
<dbReference type="Proteomes" id="UP000031419">
    <property type="component" value="Unassembled WGS sequence"/>
</dbReference>
<dbReference type="Gene3D" id="1.10.357.10">
    <property type="entry name" value="Tetracycline Repressor, domain 2"/>
    <property type="match status" value="1"/>
</dbReference>
<organism evidence="6 7">
    <name type="scientific">Saccharopolyspora rectivirgula</name>
    <dbReference type="NCBI Taxonomy" id="28042"/>
    <lineage>
        <taxon>Bacteria</taxon>
        <taxon>Bacillati</taxon>
        <taxon>Actinomycetota</taxon>
        <taxon>Actinomycetes</taxon>
        <taxon>Pseudonocardiales</taxon>
        <taxon>Pseudonocardiaceae</taxon>
        <taxon>Saccharopolyspora</taxon>
    </lineage>
</organism>
<keyword evidence="7" id="KW-1185">Reference proteome</keyword>